<feature type="transmembrane region" description="Helical" evidence="1">
    <location>
        <begin position="52"/>
        <end position="85"/>
    </location>
</feature>
<reference evidence="3 4" key="1">
    <citation type="submission" date="2014-12" db="EMBL/GenBank/DDBJ databases">
        <title>Genome sequencing of Microbacterium hominis TPW29.</title>
        <authorList>
            <person name="Tan P.W."/>
            <person name="Chan K.-G."/>
        </authorList>
    </citation>
    <scope>NUCLEOTIDE SEQUENCE [LARGE SCALE GENOMIC DNA]</scope>
    <source>
        <strain evidence="3 4">TPW29</strain>
    </source>
</reference>
<dbReference type="Pfam" id="PF01569">
    <property type="entry name" value="PAP2"/>
    <property type="match status" value="1"/>
</dbReference>
<keyword evidence="1" id="KW-1133">Transmembrane helix</keyword>
<dbReference type="PANTHER" id="PTHR14969">
    <property type="entry name" value="SPHINGOSINE-1-PHOSPHATE PHOSPHOHYDROLASE"/>
    <property type="match status" value="1"/>
</dbReference>
<dbReference type="SUPFAM" id="SSF48317">
    <property type="entry name" value="Acid phosphatase/Vanadium-dependent haloperoxidase"/>
    <property type="match status" value="1"/>
</dbReference>
<feature type="domain" description="Phosphatidic acid phosphatase type 2/haloperoxidase" evidence="2">
    <location>
        <begin position="93"/>
        <end position="196"/>
    </location>
</feature>
<protein>
    <submittedName>
        <fullName evidence="3">Phospholipid phosphatase</fullName>
    </submittedName>
</protein>
<dbReference type="Gene3D" id="1.20.144.10">
    <property type="entry name" value="Phosphatidic acid phosphatase type 2/haloperoxidase"/>
    <property type="match status" value="1"/>
</dbReference>
<dbReference type="AlphaFoldDB" id="A0A0B4D6Y0"/>
<dbReference type="InterPro" id="IPR036938">
    <property type="entry name" value="PAP2/HPO_sf"/>
</dbReference>
<feature type="transmembrane region" description="Helical" evidence="1">
    <location>
        <begin position="12"/>
        <end position="32"/>
    </location>
</feature>
<feature type="transmembrane region" description="Helical" evidence="1">
    <location>
        <begin position="139"/>
        <end position="165"/>
    </location>
</feature>
<gene>
    <name evidence="3" type="ORF">RM52_00370</name>
</gene>
<dbReference type="Proteomes" id="UP000031202">
    <property type="component" value="Unassembled WGS sequence"/>
</dbReference>
<accession>A0A0B4D6Y0</accession>
<sequence length="217" mass="23365">MRAPLDDDVTTIMLQRLVVGVLLIATTVWLGIQVVVEADVNVDEWWNVFVDRFAFLDGVALAMNFLGGGWFATFVVPLAGVALLLSRRRPRGALFVVVASLGSVALVQLLKALFGRARPEDMIVFSDHGSFPSGHTANAATLATIAVILFPRVWVAVVGGAWVFAMAFSRTQVHAHWLSDTVGGTLVGVGATLVVAAICARMLERENERVRSLGWAP</sequence>
<keyword evidence="1" id="KW-0472">Membrane</keyword>
<proteinExistence type="predicted"/>
<keyword evidence="1" id="KW-0812">Transmembrane</keyword>
<evidence type="ECO:0000259" key="2">
    <source>
        <dbReference type="SMART" id="SM00014"/>
    </source>
</evidence>
<organism evidence="3 4">
    <name type="scientific">Microbacterium hominis</name>
    <dbReference type="NCBI Taxonomy" id="162426"/>
    <lineage>
        <taxon>Bacteria</taxon>
        <taxon>Bacillati</taxon>
        <taxon>Actinomycetota</taxon>
        <taxon>Actinomycetes</taxon>
        <taxon>Micrococcales</taxon>
        <taxon>Microbacteriaceae</taxon>
        <taxon>Microbacterium</taxon>
    </lineage>
</organism>
<feature type="transmembrane region" description="Helical" evidence="1">
    <location>
        <begin position="177"/>
        <end position="203"/>
    </location>
</feature>
<dbReference type="CDD" id="cd03392">
    <property type="entry name" value="PAP2_like_2"/>
    <property type="match status" value="1"/>
</dbReference>
<dbReference type="SMART" id="SM00014">
    <property type="entry name" value="acidPPc"/>
    <property type="match status" value="1"/>
</dbReference>
<dbReference type="RefSeq" id="WP_039411471.1">
    <property type="nucleotide sequence ID" value="NZ_JWSZ01000001.1"/>
</dbReference>
<dbReference type="PANTHER" id="PTHR14969:SF13">
    <property type="entry name" value="AT30094P"/>
    <property type="match status" value="1"/>
</dbReference>
<dbReference type="InterPro" id="IPR000326">
    <property type="entry name" value="PAP2/HPO"/>
</dbReference>
<name>A0A0B4D6Y0_9MICO</name>
<evidence type="ECO:0000313" key="4">
    <source>
        <dbReference type="Proteomes" id="UP000031202"/>
    </source>
</evidence>
<comment type="caution">
    <text evidence="3">The sequence shown here is derived from an EMBL/GenBank/DDBJ whole genome shotgun (WGS) entry which is preliminary data.</text>
</comment>
<evidence type="ECO:0000256" key="1">
    <source>
        <dbReference type="SAM" id="Phobius"/>
    </source>
</evidence>
<dbReference type="EMBL" id="JWSZ01000001">
    <property type="protein sequence ID" value="KIC59915.1"/>
    <property type="molecule type" value="Genomic_DNA"/>
</dbReference>
<evidence type="ECO:0000313" key="3">
    <source>
        <dbReference type="EMBL" id="KIC59915.1"/>
    </source>
</evidence>
<feature type="transmembrane region" description="Helical" evidence="1">
    <location>
        <begin position="92"/>
        <end position="114"/>
    </location>
</feature>